<dbReference type="InterPro" id="IPR036388">
    <property type="entry name" value="WH-like_DNA-bd_sf"/>
</dbReference>
<dbReference type="PANTHER" id="PTHR34824:SF1">
    <property type="entry name" value="HEAT-INDUCIBLE TRANSCRIPTION REPRESSOR HRCA"/>
    <property type="match status" value="1"/>
</dbReference>
<dbReference type="HAMAP" id="MF_00081">
    <property type="entry name" value="HrcA"/>
    <property type="match status" value="1"/>
</dbReference>
<protein>
    <recommendedName>
        <fullName evidence="5">Heat-inducible transcription repressor HrcA</fullName>
    </recommendedName>
</protein>
<organism evidence="8 9">
    <name type="scientific">Hoeflea poritis</name>
    <dbReference type="NCBI Taxonomy" id="2993659"/>
    <lineage>
        <taxon>Bacteria</taxon>
        <taxon>Pseudomonadati</taxon>
        <taxon>Pseudomonadota</taxon>
        <taxon>Alphaproteobacteria</taxon>
        <taxon>Hyphomicrobiales</taxon>
        <taxon>Rhizobiaceae</taxon>
        <taxon>Hoeflea</taxon>
    </lineage>
</organism>
<evidence type="ECO:0000256" key="5">
    <source>
        <dbReference type="HAMAP-Rule" id="MF_00081"/>
    </source>
</evidence>
<evidence type="ECO:0000256" key="6">
    <source>
        <dbReference type="SAM" id="Coils"/>
    </source>
</evidence>
<dbReference type="NCBIfam" id="TIGR00331">
    <property type="entry name" value="hrcA"/>
    <property type="match status" value="1"/>
</dbReference>
<proteinExistence type="inferred from homology"/>
<evidence type="ECO:0000259" key="7">
    <source>
        <dbReference type="Pfam" id="PF01628"/>
    </source>
</evidence>
<evidence type="ECO:0000313" key="8">
    <source>
        <dbReference type="EMBL" id="MDA4845192.1"/>
    </source>
</evidence>
<keyword evidence="9" id="KW-1185">Reference proteome</keyword>
<comment type="similarity">
    <text evidence="5">Belongs to the HrcA family.</text>
</comment>
<dbReference type="InterPro" id="IPR023120">
    <property type="entry name" value="WHTH_transcript_rep_HrcA_IDD"/>
</dbReference>
<keyword evidence="4 5" id="KW-0804">Transcription</keyword>
<accession>A0ABT4VKD3</accession>
<comment type="function">
    <text evidence="5">Negative regulator of class I heat shock genes (grpE-dnaK-dnaJ and groELS operons). Prevents heat-shock induction of these operons.</text>
</comment>
<dbReference type="InterPro" id="IPR002571">
    <property type="entry name" value="HrcA"/>
</dbReference>
<sequence length="358" mass="39291">MNKETRLGTAEPAPLDERTREIFRSIVELYLDSGDPVGSRNLSRVLPMALSPASVRNVMSDLEELGLIYAPHISAGRLPTQQGLRFFVDAFMETGNLSTDERDMIERQVSSIERDQSVETLLTEASQMLSGLSRGAGLVIANKSDAVVKHIEFVRLEPTRALVVLVGGNDQVENRIIELPAGVTASQLTEAANFLNAHLAGHTLAELRGELKRLKNEVSRELDDLSQALVERGVAVWSGTAEGQPARLIVRGRANLLDSISDMEEVERLRLLFDDLEKKDGLIELLDLAEEGSGVRIFIGSENKLFSLSGSSLVVAPYRDSEDRVVGAVGVIGPTRLNYARIVPMVDYTAQMVSRMIR</sequence>
<gene>
    <name evidence="5 8" type="primary">hrcA</name>
    <name evidence="8" type="ORF">OOZ53_07505</name>
</gene>
<dbReference type="PANTHER" id="PTHR34824">
    <property type="entry name" value="HEAT-INDUCIBLE TRANSCRIPTION REPRESSOR HRCA"/>
    <property type="match status" value="1"/>
</dbReference>
<keyword evidence="1 5" id="KW-0678">Repressor</keyword>
<evidence type="ECO:0000256" key="1">
    <source>
        <dbReference type="ARBA" id="ARBA00022491"/>
    </source>
</evidence>
<feature type="coiled-coil region" evidence="6">
    <location>
        <begin position="197"/>
        <end position="231"/>
    </location>
</feature>
<evidence type="ECO:0000256" key="2">
    <source>
        <dbReference type="ARBA" id="ARBA00023015"/>
    </source>
</evidence>
<reference evidence="8" key="1">
    <citation type="submission" date="2022-11" db="EMBL/GenBank/DDBJ databases">
        <title>Hoeflea poritis sp. nov., isolated from scleractinian coral Porites lutea.</title>
        <authorList>
            <person name="Zhang G."/>
            <person name="Wei Q."/>
            <person name="Cai L."/>
        </authorList>
    </citation>
    <scope>NUCLEOTIDE SEQUENCE</scope>
    <source>
        <strain evidence="8">E7-10</strain>
    </source>
</reference>
<comment type="caution">
    <text evidence="8">The sequence shown here is derived from an EMBL/GenBank/DDBJ whole genome shotgun (WGS) entry which is preliminary data.</text>
</comment>
<dbReference type="InterPro" id="IPR036390">
    <property type="entry name" value="WH_DNA-bd_sf"/>
</dbReference>
<dbReference type="InterPro" id="IPR021153">
    <property type="entry name" value="HrcA_C"/>
</dbReference>
<dbReference type="Gene3D" id="3.30.390.60">
    <property type="entry name" value="Heat-inducible transcription repressor hrca homolog, domain 3"/>
    <property type="match status" value="1"/>
</dbReference>
<dbReference type="Gene3D" id="1.10.10.10">
    <property type="entry name" value="Winged helix-like DNA-binding domain superfamily/Winged helix DNA-binding domain"/>
    <property type="match status" value="1"/>
</dbReference>
<dbReference type="InterPro" id="IPR029016">
    <property type="entry name" value="GAF-like_dom_sf"/>
</dbReference>
<keyword evidence="2 5" id="KW-0805">Transcription regulation</keyword>
<dbReference type="SUPFAM" id="SSF55781">
    <property type="entry name" value="GAF domain-like"/>
    <property type="match status" value="1"/>
</dbReference>
<dbReference type="SUPFAM" id="SSF46785">
    <property type="entry name" value="Winged helix' DNA-binding domain"/>
    <property type="match status" value="1"/>
</dbReference>
<feature type="domain" description="Heat-inducible transcription repressor HrcA C-terminal" evidence="7">
    <location>
        <begin position="119"/>
        <end position="343"/>
    </location>
</feature>
<keyword evidence="6" id="KW-0175">Coiled coil</keyword>
<dbReference type="EMBL" id="JAPJZH010000004">
    <property type="protein sequence ID" value="MDA4845192.1"/>
    <property type="molecule type" value="Genomic_DNA"/>
</dbReference>
<evidence type="ECO:0000256" key="4">
    <source>
        <dbReference type="ARBA" id="ARBA00023163"/>
    </source>
</evidence>
<dbReference type="Pfam" id="PF01628">
    <property type="entry name" value="HrcA"/>
    <property type="match status" value="1"/>
</dbReference>
<dbReference type="RefSeq" id="WP_271088791.1">
    <property type="nucleotide sequence ID" value="NZ_JAPJZH010000004.1"/>
</dbReference>
<keyword evidence="3 5" id="KW-0346">Stress response</keyword>
<dbReference type="Gene3D" id="3.30.450.40">
    <property type="match status" value="1"/>
</dbReference>
<dbReference type="PIRSF" id="PIRSF005485">
    <property type="entry name" value="HrcA"/>
    <property type="match status" value="1"/>
</dbReference>
<name>A0ABT4VKD3_9HYPH</name>
<evidence type="ECO:0000313" key="9">
    <source>
        <dbReference type="Proteomes" id="UP001148313"/>
    </source>
</evidence>
<dbReference type="Proteomes" id="UP001148313">
    <property type="component" value="Unassembled WGS sequence"/>
</dbReference>
<evidence type="ECO:0000256" key="3">
    <source>
        <dbReference type="ARBA" id="ARBA00023016"/>
    </source>
</evidence>